<proteinExistence type="predicted"/>
<gene>
    <name evidence="1" type="ORF">AVEN_230183_1</name>
</gene>
<keyword evidence="2" id="KW-1185">Reference proteome</keyword>
<dbReference type="EMBL" id="BGPR01006404">
    <property type="protein sequence ID" value="GBN18697.1"/>
    <property type="molecule type" value="Genomic_DNA"/>
</dbReference>
<sequence>MQVTNIKKVTDSFIYLTPVSNNQNCLQHVFQKLDFMLREINPFAQSHLQMHRLVQEHPTTSVKMVFLGDKNLDMGRYNAPICIEVAAIFVGDNGERPAICVYPVGDTYQSISPCHLVML</sequence>
<dbReference type="AlphaFoldDB" id="A0A4Y2LZ41"/>
<evidence type="ECO:0000313" key="2">
    <source>
        <dbReference type="Proteomes" id="UP000499080"/>
    </source>
</evidence>
<reference evidence="1 2" key="1">
    <citation type="journal article" date="2019" name="Sci. Rep.">
        <title>Orb-weaving spider Araneus ventricosus genome elucidates the spidroin gene catalogue.</title>
        <authorList>
            <person name="Kono N."/>
            <person name="Nakamura H."/>
            <person name="Ohtoshi R."/>
            <person name="Moran D.A.P."/>
            <person name="Shinohara A."/>
            <person name="Yoshida Y."/>
            <person name="Fujiwara M."/>
            <person name="Mori M."/>
            <person name="Tomita M."/>
            <person name="Arakawa K."/>
        </authorList>
    </citation>
    <scope>NUCLEOTIDE SEQUENCE [LARGE SCALE GENOMIC DNA]</scope>
</reference>
<accession>A0A4Y2LZ41</accession>
<dbReference type="Proteomes" id="UP000499080">
    <property type="component" value="Unassembled WGS sequence"/>
</dbReference>
<protein>
    <submittedName>
        <fullName evidence="1">Uncharacterized protein</fullName>
    </submittedName>
</protein>
<dbReference type="OrthoDB" id="7698527at2759"/>
<comment type="caution">
    <text evidence="1">The sequence shown here is derived from an EMBL/GenBank/DDBJ whole genome shotgun (WGS) entry which is preliminary data.</text>
</comment>
<organism evidence="1 2">
    <name type="scientific">Araneus ventricosus</name>
    <name type="common">Orbweaver spider</name>
    <name type="synonym">Epeira ventricosa</name>
    <dbReference type="NCBI Taxonomy" id="182803"/>
    <lineage>
        <taxon>Eukaryota</taxon>
        <taxon>Metazoa</taxon>
        <taxon>Ecdysozoa</taxon>
        <taxon>Arthropoda</taxon>
        <taxon>Chelicerata</taxon>
        <taxon>Arachnida</taxon>
        <taxon>Araneae</taxon>
        <taxon>Araneomorphae</taxon>
        <taxon>Entelegynae</taxon>
        <taxon>Araneoidea</taxon>
        <taxon>Araneidae</taxon>
        <taxon>Araneus</taxon>
    </lineage>
</organism>
<evidence type="ECO:0000313" key="1">
    <source>
        <dbReference type="EMBL" id="GBN18697.1"/>
    </source>
</evidence>
<name>A0A4Y2LZ41_ARAVE</name>